<dbReference type="PANTHER" id="PTHR48207:SF3">
    <property type="entry name" value="SUCCINATE--HYDROXYMETHYLGLUTARATE COA-TRANSFERASE"/>
    <property type="match status" value="1"/>
</dbReference>
<keyword evidence="3" id="KW-1185">Reference proteome</keyword>
<reference evidence="2 3" key="1">
    <citation type="submission" date="2017-09" db="EMBL/GenBank/DDBJ databases">
        <title>Bacterial strain isolated from the female urinary microbiota.</title>
        <authorList>
            <person name="Thomas-White K."/>
            <person name="Kumar N."/>
            <person name="Forster S."/>
            <person name="Putonti C."/>
            <person name="Lawley T."/>
            <person name="Wolfe A.J."/>
        </authorList>
    </citation>
    <scope>NUCLEOTIDE SEQUENCE [LARGE SCALE GENOMIC DNA]</scope>
    <source>
        <strain evidence="2 3">UMB0792</strain>
    </source>
</reference>
<keyword evidence="1" id="KW-0808">Transferase</keyword>
<sequence>MALQQPQGGPLHGIVVADFSRVLAGPYATMLLADLGATVIKVEGPTGDDTRQWVPPKRGDVGTYYLSINRNKNSIKLNLKNPDDLETAYAIIDRADVLIDNFRVGSLDKFGLDPESVEKRWPDLIHAKITGFGSRAGAQLPGYDMLIQASSGFMSITGSPDGPPQKAGYAFIDVLTGLHTAVGILASLLRRERFGGGGETIRTNLLSAALSSMVNMTSAAVASDAEMTRTGNDHPSIFPYGPFPAKDRELVIAVGNNKQFAVFAEGLGAPELIDDPRFATNEQRNTNRETLRPILHDLLAAKNAQEWIDLFRTKGLPIAPILTVREAVHFADDLGLEPIVRIRTKDGTDEIPFVSNPLDMSSGAIQYTKAAPGLDEDRDDVLSWIATTPAKTSTE</sequence>
<dbReference type="InterPro" id="IPR003673">
    <property type="entry name" value="CoA-Trfase_fam_III"/>
</dbReference>
<evidence type="ECO:0000256" key="1">
    <source>
        <dbReference type="ARBA" id="ARBA00022679"/>
    </source>
</evidence>
<dbReference type="Proteomes" id="UP000235836">
    <property type="component" value="Unassembled WGS sequence"/>
</dbReference>
<accession>A0A2N6T690</accession>
<dbReference type="GO" id="GO:0008410">
    <property type="term" value="F:CoA-transferase activity"/>
    <property type="evidence" value="ECO:0007669"/>
    <property type="project" value="TreeGrafter"/>
</dbReference>
<organism evidence="2 3">
    <name type="scientific">Corynebacterium tuscaniense</name>
    <dbReference type="NCBI Taxonomy" id="302449"/>
    <lineage>
        <taxon>Bacteria</taxon>
        <taxon>Bacillati</taxon>
        <taxon>Actinomycetota</taxon>
        <taxon>Actinomycetes</taxon>
        <taxon>Mycobacteriales</taxon>
        <taxon>Corynebacteriaceae</taxon>
        <taxon>Corynebacterium</taxon>
    </lineage>
</organism>
<evidence type="ECO:0000313" key="2">
    <source>
        <dbReference type="EMBL" id="PMC64827.1"/>
    </source>
</evidence>
<gene>
    <name evidence="2" type="ORF">CJ203_04025</name>
</gene>
<dbReference type="Pfam" id="PF02515">
    <property type="entry name" value="CoA_transf_3"/>
    <property type="match status" value="1"/>
</dbReference>
<proteinExistence type="predicted"/>
<comment type="caution">
    <text evidence="2">The sequence shown here is derived from an EMBL/GenBank/DDBJ whole genome shotgun (WGS) entry which is preliminary data.</text>
</comment>
<dbReference type="AlphaFoldDB" id="A0A2N6T690"/>
<evidence type="ECO:0000313" key="3">
    <source>
        <dbReference type="Proteomes" id="UP000235836"/>
    </source>
</evidence>
<dbReference type="InterPro" id="IPR050483">
    <property type="entry name" value="CoA-transferase_III_domain"/>
</dbReference>
<dbReference type="Gene3D" id="3.30.1540.10">
    <property type="entry name" value="formyl-coa transferase, domain 3"/>
    <property type="match status" value="1"/>
</dbReference>
<dbReference type="RefSeq" id="WP_102723641.1">
    <property type="nucleotide sequence ID" value="NZ_PNHG01000004.1"/>
</dbReference>
<dbReference type="InterPro" id="IPR044855">
    <property type="entry name" value="CoA-Trfase_III_dom3_sf"/>
</dbReference>
<dbReference type="EMBL" id="PNHG01000004">
    <property type="protein sequence ID" value="PMC64827.1"/>
    <property type="molecule type" value="Genomic_DNA"/>
</dbReference>
<dbReference type="InterPro" id="IPR023606">
    <property type="entry name" value="CoA-Trfase_III_dom_1_sf"/>
</dbReference>
<dbReference type="PANTHER" id="PTHR48207">
    <property type="entry name" value="SUCCINATE--HYDROXYMETHYLGLUTARATE COA-TRANSFERASE"/>
    <property type="match status" value="1"/>
</dbReference>
<dbReference type="SUPFAM" id="SSF89796">
    <property type="entry name" value="CoA-transferase family III (CaiB/BaiF)"/>
    <property type="match status" value="1"/>
</dbReference>
<name>A0A2N6T690_9CORY</name>
<protein>
    <submittedName>
        <fullName evidence="2">Carnitine dehydratase</fullName>
    </submittedName>
</protein>
<dbReference type="Gene3D" id="3.40.50.10540">
    <property type="entry name" value="Crotonobetainyl-coa:carnitine coa-transferase, domain 1"/>
    <property type="match status" value="1"/>
</dbReference>